<dbReference type="InterPro" id="IPR000571">
    <property type="entry name" value="Znf_CCCH"/>
</dbReference>
<evidence type="ECO:0000256" key="1">
    <source>
        <dbReference type="ARBA" id="ARBA00022723"/>
    </source>
</evidence>
<evidence type="ECO:0000256" key="2">
    <source>
        <dbReference type="ARBA" id="ARBA00022737"/>
    </source>
</evidence>
<keyword evidence="1" id="KW-0479">Metal-binding</keyword>
<keyword evidence="7" id="KW-1185">Reference proteome</keyword>
<evidence type="ECO:0000256" key="3">
    <source>
        <dbReference type="ARBA" id="ARBA00022771"/>
    </source>
</evidence>
<feature type="region of interest" description="Disordered" evidence="5">
    <location>
        <begin position="72"/>
        <end position="97"/>
    </location>
</feature>
<evidence type="ECO:0000313" key="6">
    <source>
        <dbReference type="EMBL" id="OLP95704.1"/>
    </source>
</evidence>
<dbReference type="Gene3D" id="4.10.1000.10">
    <property type="entry name" value="Zinc finger, CCCH-type"/>
    <property type="match status" value="2"/>
</dbReference>
<dbReference type="Proteomes" id="UP000186817">
    <property type="component" value="Unassembled WGS sequence"/>
</dbReference>
<dbReference type="Pfam" id="PF14608">
    <property type="entry name" value="zf-CCCH_2"/>
    <property type="match status" value="2"/>
</dbReference>
<evidence type="ECO:0000256" key="4">
    <source>
        <dbReference type="ARBA" id="ARBA00022833"/>
    </source>
</evidence>
<evidence type="ECO:0000256" key="5">
    <source>
        <dbReference type="SAM" id="MobiDB-lite"/>
    </source>
</evidence>
<accession>A0A1Q9DKK8</accession>
<feature type="compositionally biased region" description="Basic and acidic residues" evidence="5">
    <location>
        <begin position="84"/>
        <end position="97"/>
    </location>
</feature>
<dbReference type="PANTHER" id="PTHR12547:SF18">
    <property type="entry name" value="PROTEIN TIS11"/>
    <property type="match status" value="1"/>
</dbReference>
<comment type="caution">
    <text evidence="6">The sequence shown here is derived from an EMBL/GenBank/DDBJ whole genome shotgun (WGS) entry which is preliminary data.</text>
</comment>
<dbReference type="InterPro" id="IPR045877">
    <property type="entry name" value="ZFP36-like"/>
</dbReference>
<dbReference type="GO" id="GO:0008270">
    <property type="term" value="F:zinc ion binding"/>
    <property type="evidence" value="ECO:0007669"/>
    <property type="project" value="UniProtKB-KW"/>
</dbReference>
<organism evidence="6 7">
    <name type="scientific">Symbiodinium microadriaticum</name>
    <name type="common">Dinoflagellate</name>
    <name type="synonym">Zooxanthella microadriatica</name>
    <dbReference type="NCBI Taxonomy" id="2951"/>
    <lineage>
        <taxon>Eukaryota</taxon>
        <taxon>Sar</taxon>
        <taxon>Alveolata</taxon>
        <taxon>Dinophyceae</taxon>
        <taxon>Suessiales</taxon>
        <taxon>Symbiodiniaceae</taxon>
        <taxon>Symbiodinium</taxon>
    </lineage>
</organism>
<reference evidence="6 7" key="1">
    <citation type="submission" date="2016-02" db="EMBL/GenBank/DDBJ databases">
        <title>Genome analysis of coral dinoflagellate symbionts highlights evolutionary adaptations to a symbiotic lifestyle.</title>
        <authorList>
            <person name="Aranda M."/>
            <person name="Li Y."/>
            <person name="Liew Y.J."/>
            <person name="Baumgarten S."/>
            <person name="Simakov O."/>
            <person name="Wilson M."/>
            <person name="Piel J."/>
            <person name="Ashoor H."/>
            <person name="Bougouffa S."/>
            <person name="Bajic V.B."/>
            <person name="Ryu T."/>
            <person name="Ravasi T."/>
            <person name="Bayer T."/>
            <person name="Micklem G."/>
            <person name="Kim H."/>
            <person name="Bhak J."/>
            <person name="Lajeunesse T.C."/>
            <person name="Voolstra C.R."/>
        </authorList>
    </citation>
    <scope>NUCLEOTIDE SEQUENCE [LARGE SCALE GENOMIC DNA]</scope>
    <source>
        <strain evidence="6 7">CCMP2467</strain>
    </source>
</reference>
<dbReference type="EMBL" id="LSRX01000493">
    <property type="protein sequence ID" value="OLP95704.1"/>
    <property type="molecule type" value="Genomic_DNA"/>
</dbReference>
<name>A0A1Q9DKK8_SYMMI</name>
<proteinExistence type="predicted"/>
<sequence>MTKAEQKKAVEFTRMCKFWKTNECKMGADCTFAHESSELRPSPKRCFEFSKTGSCKRGEACRFVHSLDCRKSKKPKDLPAQSGNREEAEPRIRPDLHPQVRHSHSGEEFFDMSHLRQLAPPVASDFGDEFRPDLHMREIEAYARAAKRDLRQTAGAGIVLKSSLSEAFDPQEFAALHPANSNRIAWPADSNQNLRALTSSLSTVAMPKAEAKNAVKFTRMCKFWKTNECKMGADCTFAHATTELRPSPKPCFDFVKNGFCARGQGCRFVHEVVEMKTTDKFVEVQRSTVNRGEAAIAPVLATYSMPPSISAQWHMAAQLTAAQQMQQFSGTPPGPVCAQTNQRLVGLGALMEPHAQPKPNPCLRPPPGLECFVPPVPAPPGLLVDPEVTVPKTGLQRTADSRRSSLNDISLDLECVKLPLSKADMEGADDSTVATEFYIDDVLEYNPFELQ</sequence>
<keyword evidence="3" id="KW-0863">Zinc-finger</keyword>
<dbReference type="GO" id="GO:0003729">
    <property type="term" value="F:mRNA binding"/>
    <property type="evidence" value="ECO:0007669"/>
    <property type="project" value="InterPro"/>
</dbReference>
<dbReference type="AlphaFoldDB" id="A0A1Q9DKK8"/>
<dbReference type="SMART" id="SM00356">
    <property type="entry name" value="ZnF_C3H1"/>
    <property type="match status" value="4"/>
</dbReference>
<dbReference type="SUPFAM" id="SSF90229">
    <property type="entry name" value="CCCH zinc finger"/>
    <property type="match status" value="4"/>
</dbReference>
<keyword evidence="4" id="KW-0862">Zinc</keyword>
<evidence type="ECO:0000313" key="7">
    <source>
        <dbReference type="Proteomes" id="UP000186817"/>
    </source>
</evidence>
<dbReference type="PANTHER" id="PTHR12547">
    <property type="entry name" value="CCCH ZINC FINGER/TIS11-RELATED"/>
    <property type="match status" value="1"/>
</dbReference>
<keyword evidence="2" id="KW-0677">Repeat</keyword>
<dbReference type="OrthoDB" id="410307at2759"/>
<gene>
    <name evidence="6" type="ORF">AK812_SmicGene22116</name>
</gene>
<dbReference type="InterPro" id="IPR036855">
    <property type="entry name" value="Znf_CCCH_sf"/>
</dbReference>
<dbReference type="PROSITE" id="PS50103">
    <property type="entry name" value="ZF_C3H1"/>
    <property type="match status" value="4"/>
</dbReference>
<protein>
    <submittedName>
        <fullName evidence="6">Zinc finger CCCH domain-containing protein 32</fullName>
    </submittedName>
</protein>
<dbReference type="Pfam" id="PF00642">
    <property type="entry name" value="zf-CCCH"/>
    <property type="match status" value="1"/>
</dbReference>